<evidence type="ECO:0000256" key="4">
    <source>
        <dbReference type="PROSITE-ProRule" id="PRU01248"/>
    </source>
</evidence>
<evidence type="ECO:0000259" key="6">
    <source>
        <dbReference type="PROSITE" id="PS51900"/>
    </source>
</evidence>
<sequence>MEQLWDEFLYYLRVERRSKATLSFYSVTRTKLERYLDSLGGVHEASGVSVSHLRGFVLWLGEQGLNGGGQHAHVRAVRALFNWGQREELLSANPARRLALPSLPSQRLLTVTSEVTQRLLGAARTTDQPLRDAAMVMTLFDTGLRASELVKVTVADLEVARGLIRVRGGKGGKDRTVPIGSRALTALATYQRRER</sequence>
<dbReference type="InterPro" id="IPR013762">
    <property type="entry name" value="Integrase-like_cat_sf"/>
</dbReference>
<dbReference type="GO" id="GO:0006310">
    <property type="term" value="P:DNA recombination"/>
    <property type="evidence" value="ECO:0007669"/>
    <property type="project" value="UniProtKB-KW"/>
</dbReference>
<dbReference type="Pfam" id="PF02899">
    <property type="entry name" value="Phage_int_SAM_1"/>
    <property type="match status" value="1"/>
</dbReference>
<dbReference type="InterPro" id="IPR004107">
    <property type="entry name" value="Integrase_SAM-like_N"/>
</dbReference>
<evidence type="ECO:0000313" key="7">
    <source>
        <dbReference type="EMBL" id="AWN24305.1"/>
    </source>
</evidence>
<keyword evidence="8" id="KW-1185">Reference proteome</keyword>
<protein>
    <recommendedName>
        <fullName evidence="9">Integrase</fullName>
    </recommendedName>
</protein>
<dbReference type="Pfam" id="PF00589">
    <property type="entry name" value="Phage_integrase"/>
    <property type="match status" value="1"/>
</dbReference>
<dbReference type="GO" id="GO:0015074">
    <property type="term" value="P:DNA integration"/>
    <property type="evidence" value="ECO:0007669"/>
    <property type="project" value="UniProtKB-KW"/>
</dbReference>
<proteinExistence type="predicted"/>
<evidence type="ECO:0000313" key="8">
    <source>
        <dbReference type="Proteomes" id="UP000245368"/>
    </source>
</evidence>
<keyword evidence="3" id="KW-0233">DNA recombination</keyword>
<dbReference type="EMBL" id="CP029494">
    <property type="protein sequence ID" value="AWN24305.1"/>
    <property type="molecule type" value="Genomic_DNA"/>
</dbReference>
<gene>
    <name evidence="7" type="ORF">DKM44_14595</name>
</gene>
<dbReference type="KEGG" id="dez:DKM44_14595"/>
<dbReference type="PANTHER" id="PTHR30349">
    <property type="entry name" value="PHAGE INTEGRASE-RELATED"/>
    <property type="match status" value="1"/>
</dbReference>
<dbReference type="InterPro" id="IPR011010">
    <property type="entry name" value="DNA_brk_join_enz"/>
</dbReference>
<dbReference type="InterPro" id="IPR050090">
    <property type="entry name" value="Tyrosine_recombinase_XerCD"/>
</dbReference>
<dbReference type="PROSITE" id="PS51898">
    <property type="entry name" value="TYR_RECOMBINASE"/>
    <property type="match status" value="1"/>
</dbReference>
<dbReference type="AlphaFoldDB" id="A0A2Z3JH25"/>
<evidence type="ECO:0000256" key="1">
    <source>
        <dbReference type="ARBA" id="ARBA00022908"/>
    </source>
</evidence>
<accession>A0A2Z3JH25</accession>
<dbReference type="PROSITE" id="PS51900">
    <property type="entry name" value="CB"/>
    <property type="match status" value="1"/>
</dbReference>
<feature type="domain" description="Tyr recombinase" evidence="5">
    <location>
        <begin position="106"/>
        <end position="195"/>
    </location>
</feature>
<dbReference type="GO" id="GO:0003677">
    <property type="term" value="F:DNA binding"/>
    <property type="evidence" value="ECO:0007669"/>
    <property type="project" value="UniProtKB-UniRule"/>
</dbReference>
<keyword evidence="2 4" id="KW-0238">DNA-binding</keyword>
<dbReference type="Proteomes" id="UP000245368">
    <property type="component" value="Chromosome"/>
</dbReference>
<dbReference type="SUPFAM" id="SSF56349">
    <property type="entry name" value="DNA breaking-rejoining enzymes"/>
    <property type="match status" value="1"/>
</dbReference>
<feature type="domain" description="Core-binding (CB)" evidence="6">
    <location>
        <begin position="1"/>
        <end position="85"/>
    </location>
</feature>
<evidence type="ECO:0000259" key="5">
    <source>
        <dbReference type="PROSITE" id="PS51898"/>
    </source>
</evidence>
<keyword evidence="1" id="KW-0229">DNA integration</keyword>
<evidence type="ECO:0000256" key="3">
    <source>
        <dbReference type="ARBA" id="ARBA00023172"/>
    </source>
</evidence>
<reference evidence="7 8" key="1">
    <citation type="submission" date="2018-05" db="EMBL/GenBank/DDBJ databases">
        <title>Complete Genome Sequence of Deinococcus sp. strain 17bor-2.</title>
        <authorList>
            <person name="Srinivasan S."/>
        </authorList>
    </citation>
    <scope>NUCLEOTIDE SEQUENCE [LARGE SCALE GENOMIC DNA]</scope>
    <source>
        <strain evidence="7 8">17bor-2</strain>
    </source>
</reference>
<dbReference type="Gene3D" id="1.10.150.130">
    <property type="match status" value="1"/>
</dbReference>
<name>A0A2Z3JH25_9DEIO</name>
<dbReference type="InterPro" id="IPR010998">
    <property type="entry name" value="Integrase_recombinase_N"/>
</dbReference>
<dbReference type="OrthoDB" id="9785687at2"/>
<organism evidence="7 8">
    <name type="scientific">Deinococcus irradiatisoli</name>
    <dbReference type="NCBI Taxonomy" id="2202254"/>
    <lineage>
        <taxon>Bacteria</taxon>
        <taxon>Thermotogati</taxon>
        <taxon>Deinococcota</taxon>
        <taxon>Deinococci</taxon>
        <taxon>Deinococcales</taxon>
        <taxon>Deinococcaceae</taxon>
        <taxon>Deinococcus</taxon>
    </lineage>
</organism>
<evidence type="ECO:0008006" key="9">
    <source>
        <dbReference type="Google" id="ProtNLM"/>
    </source>
</evidence>
<dbReference type="InterPro" id="IPR002104">
    <property type="entry name" value="Integrase_catalytic"/>
</dbReference>
<dbReference type="Gene3D" id="1.10.443.10">
    <property type="entry name" value="Intergrase catalytic core"/>
    <property type="match status" value="1"/>
</dbReference>
<evidence type="ECO:0000256" key="2">
    <source>
        <dbReference type="ARBA" id="ARBA00023125"/>
    </source>
</evidence>
<dbReference type="InterPro" id="IPR044068">
    <property type="entry name" value="CB"/>
</dbReference>